<dbReference type="EMBL" id="AWUE01020828">
    <property type="protein sequence ID" value="OMO65512.1"/>
    <property type="molecule type" value="Genomic_DNA"/>
</dbReference>
<accession>A0A1R3H5A4</accession>
<feature type="region of interest" description="Disordered" evidence="1">
    <location>
        <begin position="1"/>
        <end position="28"/>
    </location>
</feature>
<proteinExistence type="predicted"/>
<dbReference type="AlphaFoldDB" id="A0A1R3H5A4"/>
<protein>
    <submittedName>
        <fullName evidence="2">Uncharacterized protein</fullName>
    </submittedName>
</protein>
<gene>
    <name evidence="2" type="ORF">COLO4_31182</name>
</gene>
<comment type="caution">
    <text evidence="2">The sequence shown here is derived from an EMBL/GenBank/DDBJ whole genome shotgun (WGS) entry which is preliminary data.</text>
</comment>
<evidence type="ECO:0000313" key="2">
    <source>
        <dbReference type="EMBL" id="OMO65512.1"/>
    </source>
</evidence>
<feature type="compositionally biased region" description="Pro residues" evidence="1">
    <location>
        <begin position="1"/>
        <end position="12"/>
    </location>
</feature>
<name>A0A1R3H5A4_9ROSI</name>
<keyword evidence="3" id="KW-1185">Reference proteome</keyword>
<evidence type="ECO:0000313" key="3">
    <source>
        <dbReference type="Proteomes" id="UP000187203"/>
    </source>
</evidence>
<evidence type="ECO:0000256" key="1">
    <source>
        <dbReference type="SAM" id="MobiDB-lite"/>
    </source>
</evidence>
<reference evidence="3" key="1">
    <citation type="submission" date="2013-09" db="EMBL/GenBank/DDBJ databases">
        <title>Corchorus olitorius genome sequencing.</title>
        <authorList>
            <person name="Alam M."/>
            <person name="Haque M.S."/>
            <person name="Islam M.S."/>
            <person name="Emdad E.M."/>
            <person name="Islam M.M."/>
            <person name="Ahmed B."/>
            <person name="Halim A."/>
            <person name="Hossen Q.M.M."/>
            <person name="Hossain M.Z."/>
            <person name="Ahmed R."/>
            <person name="Khan M.M."/>
            <person name="Islam R."/>
            <person name="Rashid M.M."/>
            <person name="Khan S.A."/>
            <person name="Rahman M.S."/>
            <person name="Alam M."/>
            <person name="Yahiya A.S."/>
            <person name="Khan M.S."/>
            <person name="Azam M.S."/>
            <person name="Haque T."/>
            <person name="Lashkar M.Z.H."/>
            <person name="Akhand A.I."/>
            <person name="Morshed G."/>
            <person name="Roy S."/>
            <person name="Uddin K.S."/>
            <person name="Rabeya T."/>
            <person name="Hossain A.S."/>
            <person name="Chowdhury A."/>
            <person name="Snigdha A.R."/>
            <person name="Mortoza M.S."/>
            <person name="Matin S.A."/>
            <person name="Hoque S.M.E."/>
            <person name="Islam M.K."/>
            <person name="Roy D.K."/>
            <person name="Haider R."/>
            <person name="Moosa M.M."/>
            <person name="Elias S.M."/>
            <person name="Hasan A.M."/>
            <person name="Jahan S."/>
            <person name="Shafiuddin M."/>
            <person name="Mahmood N."/>
            <person name="Shommy N.S."/>
        </authorList>
    </citation>
    <scope>NUCLEOTIDE SEQUENCE [LARGE SCALE GENOMIC DNA]</scope>
    <source>
        <strain evidence="3">cv. O-4</strain>
    </source>
</reference>
<organism evidence="2 3">
    <name type="scientific">Corchorus olitorius</name>
    <dbReference type="NCBI Taxonomy" id="93759"/>
    <lineage>
        <taxon>Eukaryota</taxon>
        <taxon>Viridiplantae</taxon>
        <taxon>Streptophyta</taxon>
        <taxon>Embryophyta</taxon>
        <taxon>Tracheophyta</taxon>
        <taxon>Spermatophyta</taxon>
        <taxon>Magnoliopsida</taxon>
        <taxon>eudicotyledons</taxon>
        <taxon>Gunneridae</taxon>
        <taxon>Pentapetalae</taxon>
        <taxon>rosids</taxon>
        <taxon>malvids</taxon>
        <taxon>Malvales</taxon>
        <taxon>Malvaceae</taxon>
        <taxon>Grewioideae</taxon>
        <taxon>Apeibeae</taxon>
        <taxon>Corchorus</taxon>
    </lineage>
</organism>
<sequence>MYELPKYPPPKFPCRGGHSSSPWGIDPHRDKDLLYSSLEEEDVNLHSYRTSVRERSASALIELKNMDETAIQVVLEEIKDAEEFLKAVKQAWEEEPQNRERS</sequence>
<dbReference type="Proteomes" id="UP000187203">
    <property type="component" value="Unassembled WGS sequence"/>
</dbReference>